<organism evidence="3 4">
    <name type="scientific">Halteria grandinella</name>
    <dbReference type="NCBI Taxonomy" id="5974"/>
    <lineage>
        <taxon>Eukaryota</taxon>
        <taxon>Sar</taxon>
        <taxon>Alveolata</taxon>
        <taxon>Ciliophora</taxon>
        <taxon>Intramacronucleata</taxon>
        <taxon>Spirotrichea</taxon>
        <taxon>Stichotrichia</taxon>
        <taxon>Sporadotrichida</taxon>
        <taxon>Halteriidae</taxon>
        <taxon>Halteria</taxon>
    </lineage>
</organism>
<dbReference type="InterPro" id="IPR001563">
    <property type="entry name" value="Peptidase_S10"/>
</dbReference>
<keyword evidence="2" id="KW-0645">Protease</keyword>
<protein>
    <recommendedName>
        <fullName evidence="2">Carboxypeptidase</fullName>
        <ecNumber evidence="2">3.4.16.-</ecNumber>
    </recommendedName>
</protein>
<dbReference type="PRINTS" id="PR00724">
    <property type="entry name" value="CRBOXYPTASEC"/>
</dbReference>
<reference evidence="3" key="1">
    <citation type="submission" date="2019-06" db="EMBL/GenBank/DDBJ databases">
        <authorList>
            <person name="Zheng W."/>
        </authorList>
    </citation>
    <scope>NUCLEOTIDE SEQUENCE</scope>
    <source>
        <strain evidence="3">QDHG01</strain>
    </source>
</reference>
<dbReference type="EC" id="3.4.16.-" evidence="2"/>
<dbReference type="PROSITE" id="PS00131">
    <property type="entry name" value="CARBOXYPEPT_SER_SER"/>
    <property type="match status" value="1"/>
</dbReference>
<keyword evidence="4" id="KW-1185">Reference proteome</keyword>
<keyword evidence="2" id="KW-0121">Carboxypeptidase</keyword>
<dbReference type="PANTHER" id="PTHR11802:SF201">
    <property type="entry name" value="CARBOXYPEPTIDASE"/>
    <property type="match status" value="1"/>
</dbReference>
<dbReference type="Proteomes" id="UP000785679">
    <property type="component" value="Unassembled WGS sequence"/>
</dbReference>
<dbReference type="EMBL" id="RRYP01009734">
    <property type="protein sequence ID" value="TNV78861.1"/>
    <property type="molecule type" value="Genomic_DNA"/>
</dbReference>
<evidence type="ECO:0000313" key="4">
    <source>
        <dbReference type="Proteomes" id="UP000785679"/>
    </source>
</evidence>
<dbReference type="Gene3D" id="3.40.50.1820">
    <property type="entry name" value="alpha/beta hydrolase"/>
    <property type="match status" value="1"/>
</dbReference>
<dbReference type="OrthoDB" id="287652at2759"/>
<dbReference type="GO" id="GO:0004185">
    <property type="term" value="F:serine-type carboxypeptidase activity"/>
    <property type="evidence" value="ECO:0007669"/>
    <property type="project" value="UniProtKB-UniRule"/>
</dbReference>
<name>A0A8J8T288_HALGN</name>
<dbReference type="Pfam" id="PF00450">
    <property type="entry name" value="Peptidase_S10"/>
    <property type="match status" value="1"/>
</dbReference>
<gene>
    <name evidence="3" type="ORF">FGO68_gene11668</name>
</gene>
<comment type="similarity">
    <text evidence="1 2">Belongs to the peptidase S10 family.</text>
</comment>
<comment type="caution">
    <text evidence="3">The sequence shown here is derived from an EMBL/GenBank/DDBJ whole genome shotgun (WGS) entry which is preliminary data.</text>
</comment>
<evidence type="ECO:0000256" key="2">
    <source>
        <dbReference type="RuleBase" id="RU361156"/>
    </source>
</evidence>
<proteinExistence type="inferred from homology"/>
<dbReference type="InterPro" id="IPR029058">
    <property type="entry name" value="AB_hydrolase_fold"/>
</dbReference>
<evidence type="ECO:0000256" key="1">
    <source>
        <dbReference type="ARBA" id="ARBA00009431"/>
    </source>
</evidence>
<dbReference type="AlphaFoldDB" id="A0A8J8T288"/>
<dbReference type="SUPFAM" id="SSF53474">
    <property type="entry name" value="alpha/beta-Hydrolases"/>
    <property type="match status" value="1"/>
</dbReference>
<sequence>MQFRLNYNLMKALYAVTQLAFLIILAQACKMSDKVHKIPGMKGLKTKTYSGFVPINGTSKQLHYIAAMSKHDAKRDPVIIWFNGGPGCSSLMGWAQEHGPYVIEDGGSDFFKNNYSWNKEATVIYLESPAGVGFSICPIPEECNFDDDSAAEDNFIALLNLFSMKFPELQGNDLWLAGESYAGIYVPYLVRLIDQYNIQNPSNDFKPNLKGFILGNPLTDLTFDIYPAAVELLYQHAMLDRDTYYGIKDQCTTDVWQHFRNARGSCLEYIRTFYQLYRKINIYDIYKRCYTNTLQSDPSSPDGRYFNTVEDFTPFITERMENMSDGLLQKGGQSCTYDDKVVNYFRDEKVRKALNIPEGAPQWRICQKLSYQQCDTGSIDIYDEIKERYRILIFSGNTDGAIPTIGTLNWIQSLNWDVSESWRPYFVNGQLAGYTESRLNSNFVFASIHGTGHMAPQWKKAEVYHVVFSFIKDSII</sequence>
<keyword evidence="2" id="KW-0378">Hydrolase</keyword>
<dbReference type="GO" id="GO:0006508">
    <property type="term" value="P:proteolysis"/>
    <property type="evidence" value="ECO:0007669"/>
    <property type="project" value="UniProtKB-KW"/>
</dbReference>
<evidence type="ECO:0000313" key="3">
    <source>
        <dbReference type="EMBL" id="TNV78861.1"/>
    </source>
</evidence>
<dbReference type="PANTHER" id="PTHR11802">
    <property type="entry name" value="SERINE PROTEASE FAMILY S10 SERINE CARBOXYPEPTIDASE"/>
    <property type="match status" value="1"/>
</dbReference>
<dbReference type="PROSITE" id="PS51257">
    <property type="entry name" value="PROKAR_LIPOPROTEIN"/>
    <property type="match status" value="1"/>
</dbReference>
<dbReference type="InterPro" id="IPR018202">
    <property type="entry name" value="Ser_caboxypep_ser_AS"/>
</dbReference>
<accession>A0A8J8T288</accession>